<proteinExistence type="predicted"/>
<feature type="non-terminal residue" evidence="2">
    <location>
        <position position="1"/>
    </location>
</feature>
<reference evidence="2 3" key="1">
    <citation type="journal article" date="2020" name="Arch. Microbiol.">
        <title>Bradyrhizobium uaiense sp. nov., a new highly efficient cowpea symbiont.</title>
        <authorList>
            <person name="Cabral Michel D."/>
            <person name="Azarias Guimaraes A."/>
            <person name="Martins da Costa E."/>
            <person name="Soares de Carvalho T."/>
            <person name="Balsanelli E."/>
            <person name="Willems A."/>
            <person name="Maltempi de Souza E."/>
            <person name="de Souza Moreira F.M."/>
        </authorList>
    </citation>
    <scope>NUCLEOTIDE SEQUENCE [LARGE SCALE GENOMIC DNA]</scope>
    <source>
        <strain evidence="2 3">UFLA 03-164</strain>
    </source>
</reference>
<accession>A0A6P1BY04</accession>
<keyword evidence="1" id="KW-1133">Transmembrane helix</keyword>
<protein>
    <submittedName>
        <fullName evidence="2">Uncharacterized protein</fullName>
    </submittedName>
</protein>
<dbReference type="RefSeq" id="WP_163163684.1">
    <property type="nucleotide sequence ID" value="NZ_VKHP01000816.1"/>
</dbReference>
<feature type="transmembrane region" description="Helical" evidence="1">
    <location>
        <begin position="15"/>
        <end position="32"/>
    </location>
</feature>
<evidence type="ECO:0000313" key="3">
    <source>
        <dbReference type="Proteomes" id="UP000468531"/>
    </source>
</evidence>
<keyword evidence="1" id="KW-0812">Transmembrane</keyword>
<name>A0A6P1BY04_9BRAD</name>
<dbReference type="EMBL" id="VKHP01000816">
    <property type="protein sequence ID" value="NEV03155.1"/>
    <property type="molecule type" value="Genomic_DNA"/>
</dbReference>
<sequence length="65" mass="7327">CPTFYGHMFMNPKDAPFAVAMVVLIMGLVRLIEEYPAPSPRTLLAVFLDPQRYEADHCVDQCEPA</sequence>
<keyword evidence="1" id="KW-0472">Membrane</keyword>
<evidence type="ECO:0000256" key="1">
    <source>
        <dbReference type="SAM" id="Phobius"/>
    </source>
</evidence>
<keyword evidence="3" id="KW-1185">Reference proteome</keyword>
<dbReference type="AlphaFoldDB" id="A0A6P1BY04"/>
<comment type="caution">
    <text evidence="2">The sequence shown here is derived from an EMBL/GenBank/DDBJ whole genome shotgun (WGS) entry which is preliminary data.</text>
</comment>
<gene>
    <name evidence="2" type="ORF">FNJ47_47995</name>
</gene>
<evidence type="ECO:0000313" key="2">
    <source>
        <dbReference type="EMBL" id="NEV03155.1"/>
    </source>
</evidence>
<dbReference type="Proteomes" id="UP000468531">
    <property type="component" value="Unassembled WGS sequence"/>
</dbReference>
<organism evidence="2 3">
    <name type="scientific">Bradyrhizobium uaiense</name>
    <dbReference type="NCBI Taxonomy" id="2594946"/>
    <lineage>
        <taxon>Bacteria</taxon>
        <taxon>Pseudomonadati</taxon>
        <taxon>Pseudomonadota</taxon>
        <taxon>Alphaproteobacteria</taxon>
        <taxon>Hyphomicrobiales</taxon>
        <taxon>Nitrobacteraceae</taxon>
        <taxon>Bradyrhizobium</taxon>
    </lineage>
</organism>